<sequence length="73" mass="8652">MEANQEVRELCNCSHVFHRECLDAWIDQGQITCPLCRSKLLPEKKEGLRKGEDPWRMERMVFLFGEDYVMGTF</sequence>
<evidence type="ECO:0000313" key="7">
    <source>
        <dbReference type="Proteomes" id="UP001415857"/>
    </source>
</evidence>
<dbReference type="GO" id="GO:0008270">
    <property type="term" value="F:zinc ion binding"/>
    <property type="evidence" value="ECO:0007669"/>
    <property type="project" value="UniProtKB-KW"/>
</dbReference>
<organism evidence="6 7">
    <name type="scientific">Liquidambar formosana</name>
    <name type="common">Formosan gum</name>
    <dbReference type="NCBI Taxonomy" id="63359"/>
    <lineage>
        <taxon>Eukaryota</taxon>
        <taxon>Viridiplantae</taxon>
        <taxon>Streptophyta</taxon>
        <taxon>Embryophyta</taxon>
        <taxon>Tracheophyta</taxon>
        <taxon>Spermatophyta</taxon>
        <taxon>Magnoliopsida</taxon>
        <taxon>eudicotyledons</taxon>
        <taxon>Gunneridae</taxon>
        <taxon>Pentapetalae</taxon>
        <taxon>Saxifragales</taxon>
        <taxon>Altingiaceae</taxon>
        <taxon>Liquidambar</taxon>
    </lineage>
</organism>
<dbReference type="PANTHER" id="PTHR45969">
    <property type="entry name" value="RING ZINC FINGER PROTEIN-RELATED"/>
    <property type="match status" value="1"/>
</dbReference>
<dbReference type="Gene3D" id="3.30.40.10">
    <property type="entry name" value="Zinc/RING finger domain, C3HC4 (zinc finger)"/>
    <property type="match status" value="1"/>
</dbReference>
<comment type="caution">
    <text evidence="6">The sequence shown here is derived from an EMBL/GenBank/DDBJ whole genome shotgun (WGS) entry which is preliminary data.</text>
</comment>
<dbReference type="PANTHER" id="PTHR45969:SF81">
    <property type="entry name" value="OS08G0157400 PROTEIN"/>
    <property type="match status" value="1"/>
</dbReference>
<proteinExistence type="predicted"/>
<keyword evidence="2 4" id="KW-0863">Zinc-finger</keyword>
<dbReference type="AlphaFoldDB" id="A0AAP0X4H4"/>
<dbReference type="SUPFAM" id="SSF57850">
    <property type="entry name" value="RING/U-box"/>
    <property type="match status" value="1"/>
</dbReference>
<dbReference type="InterPro" id="IPR001841">
    <property type="entry name" value="Znf_RING"/>
</dbReference>
<gene>
    <name evidence="6" type="ORF">L1049_020683</name>
</gene>
<evidence type="ECO:0000256" key="1">
    <source>
        <dbReference type="ARBA" id="ARBA00022723"/>
    </source>
</evidence>
<dbReference type="GO" id="GO:0061630">
    <property type="term" value="F:ubiquitin protein ligase activity"/>
    <property type="evidence" value="ECO:0007669"/>
    <property type="project" value="TreeGrafter"/>
</dbReference>
<evidence type="ECO:0000256" key="3">
    <source>
        <dbReference type="ARBA" id="ARBA00022833"/>
    </source>
</evidence>
<reference evidence="6 7" key="1">
    <citation type="journal article" date="2024" name="Plant J.">
        <title>Genome sequences and population genomics reveal climatic adaptation and genomic divergence between two closely related sweetgum species.</title>
        <authorList>
            <person name="Xu W.Q."/>
            <person name="Ren C.Q."/>
            <person name="Zhang X.Y."/>
            <person name="Comes H.P."/>
            <person name="Liu X.H."/>
            <person name="Li Y.G."/>
            <person name="Kettle C.J."/>
            <person name="Jalonen R."/>
            <person name="Gaisberger H."/>
            <person name="Ma Y.Z."/>
            <person name="Qiu Y.X."/>
        </authorList>
    </citation>
    <scope>NUCLEOTIDE SEQUENCE [LARGE SCALE GENOMIC DNA]</scope>
    <source>
        <strain evidence="6">Hangzhou</strain>
    </source>
</reference>
<keyword evidence="7" id="KW-1185">Reference proteome</keyword>
<name>A0AAP0X4H4_LIQFO</name>
<dbReference type="Proteomes" id="UP001415857">
    <property type="component" value="Unassembled WGS sequence"/>
</dbReference>
<dbReference type="Pfam" id="PF13639">
    <property type="entry name" value="zf-RING_2"/>
    <property type="match status" value="1"/>
</dbReference>
<dbReference type="PROSITE" id="PS50089">
    <property type="entry name" value="ZF_RING_2"/>
    <property type="match status" value="1"/>
</dbReference>
<keyword evidence="1" id="KW-0479">Metal-binding</keyword>
<keyword evidence="3" id="KW-0862">Zinc</keyword>
<dbReference type="InterPro" id="IPR013083">
    <property type="entry name" value="Znf_RING/FYVE/PHD"/>
</dbReference>
<evidence type="ECO:0000259" key="5">
    <source>
        <dbReference type="PROSITE" id="PS50089"/>
    </source>
</evidence>
<dbReference type="EMBL" id="JBBPBK010000001">
    <property type="protein sequence ID" value="KAK9292704.1"/>
    <property type="molecule type" value="Genomic_DNA"/>
</dbReference>
<dbReference type="GO" id="GO:0016567">
    <property type="term" value="P:protein ubiquitination"/>
    <property type="evidence" value="ECO:0007669"/>
    <property type="project" value="TreeGrafter"/>
</dbReference>
<evidence type="ECO:0000256" key="2">
    <source>
        <dbReference type="ARBA" id="ARBA00022771"/>
    </source>
</evidence>
<feature type="domain" description="RING-type" evidence="5">
    <location>
        <begin position="13"/>
        <end position="37"/>
    </location>
</feature>
<evidence type="ECO:0000256" key="4">
    <source>
        <dbReference type="PROSITE-ProRule" id="PRU00175"/>
    </source>
</evidence>
<accession>A0AAP0X4H4</accession>
<evidence type="ECO:0000313" key="6">
    <source>
        <dbReference type="EMBL" id="KAK9292704.1"/>
    </source>
</evidence>
<protein>
    <recommendedName>
        <fullName evidence="5">RING-type domain-containing protein</fullName>
    </recommendedName>
</protein>